<evidence type="ECO:0000313" key="2">
    <source>
        <dbReference type="Proteomes" id="UP000325105"/>
    </source>
</evidence>
<keyword evidence="2" id="KW-1185">Reference proteome</keyword>
<dbReference type="AlphaFoldDB" id="A0A5S5DPV8"/>
<dbReference type="EMBL" id="VNHX01000002">
    <property type="protein sequence ID" value="TYP97714.1"/>
    <property type="molecule type" value="Genomic_DNA"/>
</dbReference>
<organism evidence="1 2">
    <name type="scientific">Sphingobacterium allocomposti</name>
    <dbReference type="NCBI Taxonomy" id="415956"/>
    <lineage>
        <taxon>Bacteria</taxon>
        <taxon>Pseudomonadati</taxon>
        <taxon>Bacteroidota</taxon>
        <taxon>Sphingobacteriia</taxon>
        <taxon>Sphingobacteriales</taxon>
        <taxon>Sphingobacteriaceae</taxon>
        <taxon>Sphingobacterium</taxon>
    </lineage>
</organism>
<comment type="caution">
    <text evidence="1">The sequence shown here is derived from an EMBL/GenBank/DDBJ whole genome shotgun (WGS) entry which is preliminary data.</text>
</comment>
<name>A0A5S5DPV8_9SPHI</name>
<dbReference type="RefSeq" id="WP_148907365.1">
    <property type="nucleotide sequence ID" value="NZ_VNHX01000002.1"/>
</dbReference>
<proteinExistence type="predicted"/>
<evidence type="ECO:0000313" key="1">
    <source>
        <dbReference type="EMBL" id="TYP97714.1"/>
    </source>
</evidence>
<protein>
    <submittedName>
        <fullName evidence="1">Uncharacterized protein</fullName>
    </submittedName>
</protein>
<accession>A0A5S5DPV8</accession>
<reference evidence="1 2" key="1">
    <citation type="submission" date="2019-07" db="EMBL/GenBank/DDBJ databases">
        <title>Genomic Encyclopedia of Archaeal and Bacterial Type Strains, Phase II (KMG-II): from individual species to whole genera.</title>
        <authorList>
            <person name="Goeker M."/>
        </authorList>
    </citation>
    <scope>NUCLEOTIDE SEQUENCE [LARGE SCALE GENOMIC DNA]</scope>
    <source>
        <strain evidence="1 2">DSM 18850</strain>
    </source>
</reference>
<dbReference type="OrthoDB" id="794757at2"/>
<gene>
    <name evidence="1" type="ORF">BC792_102136</name>
</gene>
<dbReference type="Proteomes" id="UP000325105">
    <property type="component" value="Unassembled WGS sequence"/>
</dbReference>
<sequence length="185" mass="21066">MYWYNENYKRWKAVAAAAVTALLFSCGTNEKPAAKSRPFIDIPAFFKEEVKSLSARRPSVVKTVTKDTVSERKELQVENWANELSSFMTVDLNKPAYAGHLQKDSTANTVIIQSLDPAIDISRVEIQYGADGKPHEFLIKRTIKNSLYETRETLHYKKGASYSLEKHQSVLVLGDKYYRIEGIIE</sequence>